<dbReference type="EnsemblPlants" id="Zm00001eb377320_T001">
    <property type="protein sequence ID" value="Zm00001eb377320_P001"/>
    <property type="gene ID" value="Zm00001eb377320"/>
</dbReference>
<evidence type="ECO:0000313" key="2">
    <source>
        <dbReference type="Proteomes" id="UP000007305"/>
    </source>
</evidence>
<proteinExistence type="predicted"/>
<reference evidence="1" key="2">
    <citation type="submission" date="2019-07" db="EMBL/GenBank/DDBJ databases">
        <authorList>
            <person name="Seetharam A."/>
            <person name="Woodhouse M."/>
            <person name="Cannon E."/>
        </authorList>
    </citation>
    <scope>NUCLEOTIDE SEQUENCE [LARGE SCALE GENOMIC DNA]</scope>
    <source>
        <strain evidence="1">cv. B73</strain>
    </source>
</reference>
<sequence length="90" mass="10236">MAMPVARSGAADQTLLVTDDSDMKRLNCARPYDTRTGFPRTLNSAVITDKTKDTKNRLCRIGSSSDRFATTRLKGDRLLKLNHHHHHHRH</sequence>
<organism evidence="1 2">
    <name type="scientific">Zea mays</name>
    <name type="common">Maize</name>
    <dbReference type="NCBI Taxonomy" id="4577"/>
    <lineage>
        <taxon>Eukaryota</taxon>
        <taxon>Viridiplantae</taxon>
        <taxon>Streptophyta</taxon>
        <taxon>Embryophyta</taxon>
        <taxon>Tracheophyta</taxon>
        <taxon>Spermatophyta</taxon>
        <taxon>Magnoliopsida</taxon>
        <taxon>Liliopsida</taxon>
        <taxon>Poales</taxon>
        <taxon>Poaceae</taxon>
        <taxon>PACMAD clade</taxon>
        <taxon>Panicoideae</taxon>
        <taxon>Andropogonodae</taxon>
        <taxon>Andropogoneae</taxon>
        <taxon>Tripsacinae</taxon>
        <taxon>Zea</taxon>
    </lineage>
</organism>
<accession>A0A804R2H2</accession>
<dbReference type="InParanoid" id="A0A804R2H2"/>
<dbReference type="AlphaFoldDB" id="A0A804R2H2"/>
<name>A0A804R2H2_MAIZE</name>
<reference evidence="2" key="1">
    <citation type="journal article" date="2009" name="Science">
        <title>The B73 maize genome: complexity, diversity, and dynamics.</title>
        <authorList>
            <person name="Schnable P.S."/>
            <person name="Ware D."/>
            <person name="Fulton R.S."/>
            <person name="Stein J.C."/>
            <person name="Wei F."/>
            <person name="Pasternak S."/>
            <person name="Liang C."/>
            <person name="Zhang J."/>
            <person name="Fulton L."/>
            <person name="Graves T.A."/>
            <person name="Minx P."/>
            <person name="Reily A.D."/>
            <person name="Courtney L."/>
            <person name="Kruchowski S.S."/>
            <person name="Tomlinson C."/>
            <person name="Strong C."/>
            <person name="Delehaunty K."/>
            <person name="Fronick C."/>
            <person name="Courtney B."/>
            <person name="Rock S.M."/>
            <person name="Belter E."/>
            <person name="Du F."/>
            <person name="Kim K."/>
            <person name="Abbott R.M."/>
            <person name="Cotton M."/>
            <person name="Levy A."/>
            <person name="Marchetto P."/>
            <person name="Ochoa K."/>
            <person name="Jackson S.M."/>
            <person name="Gillam B."/>
            <person name="Chen W."/>
            <person name="Yan L."/>
            <person name="Higginbotham J."/>
            <person name="Cardenas M."/>
            <person name="Waligorski J."/>
            <person name="Applebaum E."/>
            <person name="Phelps L."/>
            <person name="Falcone J."/>
            <person name="Kanchi K."/>
            <person name="Thane T."/>
            <person name="Scimone A."/>
            <person name="Thane N."/>
            <person name="Henke J."/>
            <person name="Wang T."/>
            <person name="Ruppert J."/>
            <person name="Shah N."/>
            <person name="Rotter K."/>
            <person name="Hodges J."/>
            <person name="Ingenthron E."/>
            <person name="Cordes M."/>
            <person name="Kohlberg S."/>
            <person name="Sgro J."/>
            <person name="Delgado B."/>
            <person name="Mead K."/>
            <person name="Chinwalla A."/>
            <person name="Leonard S."/>
            <person name="Crouse K."/>
            <person name="Collura K."/>
            <person name="Kudrna D."/>
            <person name="Currie J."/>
            <person name="He R."/>
            <person name="Angelova A."/>
            <person name="Rajasekar S."/>
            <person name="Mueller T."/>
            <person name="Lomeli R."/>
            <person name="Scara G."/>
            <person name="Ko A."/>
            <person name="Delaney K."/>
            <person name="Wissotski M."/>
            <person name="Lopez G."/>
            <person name="Campos D."/>
            <person name="Braidotti M."/>
            <person name="Ashley E."/>
            <person name="Golser W."/>
            <person name="Kim H."/>
            <person name="Lee S."/>
            <person name="Lin J."/>
            <person name="Dujmic Z."/>
            <person name="Kim W."/>
            <person name="Talag J."/>
            <person name="Zuccolo A."/>
            <person name="Fan C."/>
            <person name="Sebastian A."/>
            <person name="Kramer M."/>
            <person name="Spiegel L."/>
            <person name="Nascimento L."/>
            <person name="Zutavern T."/>
            <person name="Miller B."/>
            <person name="Ambroise C."/>
            <person name="Muller S."/>
            <person name="Spooner W."/>
            <person name="Narechania A."/>
            <person name="Ren L."/>
            <person name="Wei S."/>
            <person name="Kumari S."/>
            <person name="Faga B."/>
            <person name="Levy M.J."/>
            <person name="McMahan L."/>
            <person name="Van Buren P."/>
            <person name="Vaughn M.W."/>
            <person name="Ying K."/>
            <person name="Yeh C.-T."/>
            <person name="Emrich S.J."/>
            <person name="Jia Y."/>
            <person name="Kalyanaraman A."/>
            <person name="Hsia A.-P."/>
            <person name="Barbazuk W.B."/>
            <person name="Baucom R.S."/>
            <person name="Brutnell T.P."/>
            <person name="Carpita N.C."/>
            <person name="Chaparro C."/>
            <person name="Chia J.-M."/>
            <person name="Deragon J.-M."/>
            <person name="Estill J.C."/>
            <person name="Fu Y."/>
            <person name="Jeddeloh J.A."/>
            <person name="Han Y."/>
            <person name="Lee H."/>
            <person name="Li P."/>
            <person name="Lisch D.R."/>
            <person name="Liu S."/>
            <person name="Liu Z."/>
            <person name="Nagel D.H."/>
            <person name="McCann M.C."/>
            <person name="SanMiguel P."/>
            <person name="Myers A.M."/>
            <person name="Nettleton D."/>
            <person name="Nguyen J."/>
            <person name="Penning B.W."/>
            <person name="Ponnala L."/>
            <person name="Schneider K.L."/>
            <person name="Schwartz D.C."/>
            <person name="Sharma A."/>
            <person name="Soderlund C."/>
            <person name="Springer N.M."/>
            <person name="Sun Q."/>
            <person name="Wang H."/>
            <person name="Waterman M."/>
            <person name="Westerman R."/>
            <person name="Wolfgruber T.K."/>
            <person name="Yang L."/>
            <person name="Yu Y."/>
            <person name="Zhang L."/>
            <person name="Zhou S."/>
            <person name="Zhu Q."/>
            <person name="Bennetzen J.L."/>
            <person name="Dawe R.K."/>
            <person name="Jiang J."/>
            <person name="Jiang N."/>
            <person name="Presting G.G."/>
            <person name="Wessler S.R."/>
            <person name="Aluru S."/>
            <person name="Martienssen R.A."/>
            <person name="Clifton S.W."/>
            <person name="McCombie W.R."/>
            <person name="Wing R.A."/>
            <person name="Wilson R.K."/>
        </authorList>
    </citation>
    <scope>NUCLEOTIDE SEQUENCE [LARGE SCALE GENOMIC DNA]</scope>
    <source>
        <strain evidence="2">cv. B73</strain>
    </source>
</reference>
<reference evidence="1" key="3">
    <citation type="submission" date="2021-05" db="UniProtKB">
        <authorList>
            <consortium name="EnsemblPlants"/>
        </authorList>
    </citation>
    <scope>IDENTIFICATION</scope>
    <source>
        <strain evidence="1">cv. B73</strain>
    </source>
</reference>
<protein>
    <submittedName>
        <fullName evidence="1">Uncharacterized protein</fullName>
    </submittedName>
</protein>
<dbReference type="Gramene" id="Zm00001eb377320_T001">
    <property type="protein sequence ID" value="Zm00001eb377320_P001"/>
    <property type="gene ID" value="Zm00001eb377320"/>
</dbReference>
<dbReference type="Proteomes" id="UP000007305">
    <property type="component" value="Chromosome 9"/>
</dbReference>
<evidence type="ECO:0000313" key="1">
    <source>
        <dbReference type="EnsemblPlants" id="Zm00001eb377320_P001"/>
    </source>
</evidence>
<keyword evidence="2" id="KW-1185">Reference proteome</keyword>